<evidence type="ECO:0000256" key="4">
    <source>
        <dbReference type="ARBA" id="ARBA00023157"/>
    </source>
</evidence>
<protein>
    <recommendedName>
        <fullName evidence="6">Thioredoxin</fullName>
    </recommendedName>
</protein>
<evidence type="ECO:0000313" key="8">
    <source>
        <dbReference type="EMBL" id="BEH01931.1"/>
    </source>
</evidence>
<keyword evidence="4" id="KW-1015">Disulfide bond</keyword>
<dbReference type="PANTHER" id="PTHR45663:SF11">
    <property type="entry name" value="GEO12009P1"/>
    <property type="match status" value="1"/>
</dbReference>
<dbReference type="Proteomes" id="UP001431656">
    <property type="component" value="Chromosome"/>
</dbReference>
<dbReference type="RefSeq" id="WP_286268251.1">
    <property type="nucleotide sequence ID" value="NZ_AP028056.1"/>
</dbReference>
<sequence length="141" mass="14872">MASNVITCPACGTRNRVPAVASGTPTCAKCKKPLPWITAADDETFDQVADSSKVTVLVDLWAPWCGPCRQVGPVLEQSAAENAGRLKLVKVNVDDSPGLAQQFDARSIPTMLLIKDGKTVARQVGAPSAAALKNWVRSNLG</sequence>
<dbReference type="InterPro" id="IPR017937">
    <property type="entry name" value="Thioredoxin_CS"/>
</dbReference>
<evidence type="ECO:0000259" key="7">
    <source>
        <dbReference type="PROSITE" id="PS51352"/>
    </source>
</evidence>
<dbReference type="InterPro" id="IPR005746">
    <property type="entry name" value="Thioredoxin"/>
</dbReference>
<dbReference type="GO" id="GO:0045454">
    <property type="term" value="P:cell redox homeostasis"/>
    <property type="evidence" value="ECO:0007669"/>
    <property type="project" value="TreeGrafter"/>
</dbReference>
<dbReference type="InterPro" id="IPR036249">
    <property type="entry name" value="Thioredoxin-like_sf"/>
</dbReference>
<evidence type="ECO:0000313" key="9">
    <source>
        <dbReference type="Proteomes" id="UP001431656"/>
    </source>
</evidence>
<dbReference type="PROSITE" id="PS51352">
    <property type="entry name" value="THIOREDOXIN_2"/>
    <property type="match status" value="1"/>
</dbReference>
<dbReference type="FunFam" id="3.40.30.10:FF:000001">
    <property type="entry name" value="Thioredoxin"/>
    <property type="match status" value="1"/>
</dbReference>
<dbReference type="SUPFAM" id="SSF52833">
    <property type="entry name" value="Thioredoxin-like"/>
    <property type="match status" value="1"/>
</dbReference>
<dbReference type="InterPro" id="IPR013766">
    <property type="entry name" value="Thioredoxin_domain"/>
</dbReference>
<dbReference type="EMBL" id="AP028056">
    <property type="protein sequence ID" value="BEH01931.1"/>
    <property type="molecule type" value="Genomic_DNA"/>
</dbReference>
<evidence type="ECO:0000256" key="1">
    <source>
        <dbReference type="ARBA" id="ARBA00008987"/>
    </source>
</evidence>
<evidence type="ECO:0000256" key="5">
    <source>
        <dbReference type="ARBA" id="ARBA00023284"/>
    </source>
</evidence>
<dbReference type="Pfam" id="PF00085">
    <property type="entry name" value="Thioredoxin"/>
    <property type="match status" value="1"/>
</dbReference>
<name>A0AAN0MGT0_9ACTN</name>
<dbReference type="PANTHER" id="PTHR45663">
    <property type="entry name" value="GEO12009P1"/>
    <property type="match status" value="1"/>
</dbReference>
<dbReference type="NCBIfam" id="TIGR01068">
    <property type="entry name" value="thioredoxin"/>
    <property type="match status" value="1"/>
</dbReference>
<dbReference type="GO" id="GO:0005829">
    <property type="term" value="C:cytosol"/>
    <property type="evidence" value="ECO:0007669"/>
    <property type="project" value="TreeGrafter"/>
</dbReference>
<accession>A0AAN0MGT0</accession>
<evidence type="ECO:0000256" key="2">
    <source>
        <dbReference type="ARBA" id="ARBA00022448"/>
    </source>
</evidence>
<reference evidence="8" key="1">
    <citation type="journal article" date="2024" name="Int. J. Syst. Evol. Microbiol.">
        <title>Brooklawnia propionicigenes sp. nov., a facultatively anaerobic, propionate-producing bacterium isolated from a methanogenic reactor treating waste from cattle farms.</title>
        <authorList>
            <person name="Akita Y."/>
            <person name="Ueki A."/>
            <person name="Tonouchi A."/>
            <person name="Sugawara Y."/>
            <person name="Honma S."/>
            <person name="Kaku N."/>
            <person name="Ueki K."/>
        </authorList>
    </citation>
    <scope>NUCLEOTIDE SEQUENCE</scope>
    <source>
        <strain evidence="8">SH051</strain>
    </source>
</reference>
<dbReference type="PROSITE" id="PS00194">
    <property type="entry name" value="THIOREDOXIN_1"/>
    <property type="match status" value="1"/>
</dbReference>
<keyword evidence="5" id="KW-0676">Redox-active center</keyword>
<dbReference type="AlphaFoldDB" id="A0AAN0MGT0"/>
<keyword evidence="2" id="KW-0813">Transport</keyword>
<proteinExistence type="inferred from homology"/>
<evidence type="ECO:0000256" key="6">
    <source>
        <dbReference type="NCBIfam" id="TIGR01068"/>
    </source>
</evidence>
<dbReference type="GO" id="GO:0015035">
    <property type="term" value="F:protein-disulfide reductase activity"/>
    <property type="evidence" value="ECO:0007669"/>
    <property type="project" value="UniProtKB-UniRule"/>
</dbReference>
<dbReference type="Gene3D" id="2.30.30.380">
    <property type="entry name" value="Zn-finger domain of Sec23/24"/>
    <property type="match status" value="1"/>
</dbReference>
<keyword evidence="3" id="KW-0249">Electron transport</keyword>
<keyword evidence="9" id="KW-1185">Reference proteome</keyword>
<comment type="similarity">
    <text evidence="1">Belongs to the thioredoxin family.</text>
</comment>
<feature type="domain" description="Thioredoxin" evidence="7">
    <location>
        <begin position="28"/>
        <end position="141"/>
    </location>
</feature>
<evidence type="ECO:0000256" key="3">
    <source>
        <dbReference type="ARBA" id="ARBA00022982"/>
    </source>
</evidence>
<dbReference type="Gene3D" id="3.40.30.10">
    <property type="entry name" value="Glutaredoxin"/>
    <property type="match status" value="1"/>
</dbReference>
<dbReference type="KEGG" id="broo:brsh051_12120"/>
<dbReference type="CDD" id="cd02947">
    <property type="entry name" value="TRX_family"/>
    <property type="match status" value="1"/>
</dbReference>
<gene>
    <name evidence="8" type="primary">trxC</name>
    <name evidence="8" type="ORF">brsh051_12120</name>
</gene>
<dbReference type="PRINTS" id="PR00421">
    <property type="entry name" value="THIOREDOXIN"/>
</dbReference>
<organism evidence="8 9">
    <name type="scientific">Brooklawnia propionicigenes</name>
    <dbReference type="NCBI Taxonomy" id="3041175"/>
    <lineage>
        <taxon>Bacteria</taxon>
        <taxon>Bacillati</taxon>
        <taxon>Actinomycetota</taxon>
        <taxon>Actinomycetes</taxon>
        <taxon>Propionibacteriales</taxon>
        <taxon>Propionibacteriaceae</taxon>
        <taxon>Brooklawnia</taxon>
    </lineage>
</organism>